<dbReference type="InterPro" id="IPR029062">
    <property type="entry name" value="Class_I_gatase-like"/>
</dbReference>
<dbReference type="PANTHER" id="PTHR40469:SF2">
    <property type="entry name" value="GALACTOSE-BINDING DOMAIN-LIKE SUPERFAMILY PROTEIN"/>
    <property type="match status" value="1"/>
</dbReference>
<sequence length="219" mass="24717">MTKILMIYGGWQGHSPEAISLYFAQKLRERQHQVTLSDSLAILNDYKGLKLYDLIIMNWTRGDLSDSAVQNIQRVVAEGTGLSGIHGGFTSAFQNSKQWQFLTGGLFVDHPGGDQQNYTVKILDKTHTITNDLPDFSIQSEQYYLLIDPAIHILATTDFVELDHPNAANRLPISLPVAWTKKWGKGNIFYHSLGHDLATCQLPTVEEMTLRGFQWAIRK</sequence>
<reference evidence="3" key="1">
    <citation type="journal article" date="2019" name="Int. J. Syst. Evol. Microbiol.">
        <title>The Global Catalogue of Microorganisms (GCM) 10K type strain sequencing project: providing services to taxonomists for standard genome sequencing and annotation.</title>
        <authorList>
            <consortium name="The Broad Institute Genomics Platform"/>
            <consortium name="The Broad Institute Genome Sequencing Center for Infectious Disease"/>
            <person name="Wu L."/>
            <person name="Ma J."/>
        </authorList>
    </citation>
    <scope>NUCLEOTIDE SEQUENCE [LARGE SCALE GENOMIC DNA]</scope>
    <source>
        <strain evidence="3">CGMCC 1.19061</strain>
    </source>
</reference>
<dbReference type="SUPFAM" id="SSF52317">
    <property type="entry name" value="Class I glutamine amidotransferase-like"/>
    <property type="match status" value="1"/>
</dbReference>
<dbReference type="Proteomes" id="UP001596026">
    <property type="component" value="Unassembled WGS sequence"/>
</dbReference>
<dbReference type="Gene3D" id="3.40.50.880">
    <property type="match status" value="1"/>
</dbReference>
<dbReference type="InterPro" id="IPR029010">
    <property type="entry name" value="ThuA-like"/>
</dbReference>
<name>A0ABV9M6W5_9ENTE</name>
<feature type="domain" description="ThuA-like" evidence="1">
    <location>
        <begin position="3"/>
        <end position="216"/>
    </location>
</feature>
<comment type="caution">
    <text evidence="2">The sequence shown here is derived from an EMBL/GenBank/DDBJ whole genome shotgun (WGS) entry which is preliminary data.</text>
</comment>
<proteinExistence type="predicted"/>
<dbReference type="PANTHER" id="PTHR40469">
    <property type="entry name" value="SECRETED GLYCOSYL HYDROLASE"/>
    <property type="match status" value="1"/>
</dbReference>
<accession>A0ABV9M6W5</accession>
<protein>
    <submittedName>
        <fullName evidence="2">ThuA domain-containing protein</fullName>
    </submittedName>
</protein>
<gene>
    <name evidence="2" type="ORF">ACFO3L_11120</name>
</gene>
<dbReference type="Pfam" id="PF06283">
    <property type="entry name" value="ThuA"/>
    <property type="match status" value="1"/>
</dbReference>
<evidence type="ECO:0000259" key="1">
    <source>
        <dbReference type="Pfam" id="PF06283"/>
    </source>
</evidence>
<evidence type="ECO:0000313" key="3">
    <source>
        <dbReference type="Proteomes" id="UP001596026"/>
    </source>
</evidence>
<dbReference type="EMBL" id="JBHSGT010000066">
    <property type="protein sequence ID" value="MFC4711149.1"/>
    <property type="molecule type" value="Genomic_DNA"/>
</dbReference>
<organism evidence="2 3">
    <name type="scientific">Enterococcus eurekensis</name>
    <dbReference type="NCBI Taxonomy" id="1159753"/>
    <lineage>
        <taxon>Bacteria</taxon>
        <taxon>Bacillati</taxon>
        <taxon>Bacillota</taxon>
        <taxon>Bacilli</taxon>
        <taxon>Lactobacillales</taxon>
        <taxon>Enterococcaceae</taxon>
        <taxon>Enterococcus</taxon>
    </lineage>
</organism>
<dbReference type="RefSeq" id="WP_379967489.1">
    <property type="nucleotide sequence ID" value="NZ_JBHSGT010000066.1"/>
</dbReference>
<evidence type="ECO:0000313" key="2">
    <source>
        <dbReference type="EMBL" id="MFC4711149.1"/>
    </source>
</evidence>
<keyword evidence="3" id="KW-1185">Reference proteome</keyword>